<evidence type="ECO:0000259" key="3">
    <source>
        <dbReference type="Pfam" id="PF20434"/>
    </source>
</evidence>
<feature type="domain" description="BD-FAE-like" evidence="3">
    <location>
        <begin position="97"/>
        <end position="277"/>
    </location>
</feature>
<evidence type="ECO:0000313" key="5">
    <source>
        <dbReference type="Proteomes" id="UP000570166"/>
    </source>
</evidence>
<name>A0A838LAA4_9SPHN</name>
<dbReference type="GO" id="GO:0016787">
    <property type="term" value="F:hydrolase activity"/>
    <property type="evidence" value="ECO:0007669"/>
    <property type="project" value="UniProtKB-KW"/>
</dbReference>
<dbReference type="Pfam" id="PF20434">
    <property type="entry name" value="BD-FAE"/>
    <property type="match status" value="1"/>
</dbReference>
<dbReference type="EMBL" id="JACEIB010000026">
    <property type="protein sequence ID" value="MBA2935820.1"/>
    <property type="molecule type" value="Genomic_DNA"/>
</dbReference>
<dbReference type="PANTHER" id="PTHR48081">
    <property type="entry name" value="AB HYDROLASE SUPERFAMILY PROTEIN C4A8.06C"/>
    <property type="match status" value="1"/>
</dbReference>
<evidence type="ECO:0000256" key="2">
    <source>
        <dbReference type="SAM" id="MobiDB-lite"/>
    </source>
</evidence>
<dbReference type="InterPro" id="IPR049492">
    <property type="entry name" value="BD-FAE-like_dom"/>
</dbReference>
<organism evidence="4 5">
    <name type="scientific">Sphingomonas chungangi</name>
    <dbReference type="NCBI Taxonomy" id="2683589"/>
    <lineage>
        <taxon>Bacteria</taxon>
        <taxon>Pseudomonadati</taxon>
        <taxon>Pseudomonadota</taxon>
        <taxon>Alphaproteobacteria</taxon>
        <taxon>Sphingomonadales</taxon>
        <taxon>Sphingomonadaceae</taxon>
        <taxon>Sphingomonas</taxon>
    </lineage>
</organism>
<dbReference type="SUPFAM" id="SSF53474">
    <property type="entry name" value="alpha/beta-Hydrolases"/>
    <property type="match status" value="1"/>
</dbReference>
<dbReference type="AlphaFoldDB" id="A0A838LAA4"/>
<evidence type="ECO:0000313" key="4">
    <source>
        <dbReference type="EMBL" id="MBA2935820.1"/>
    </source>
</evidence>
<reference evidence="4 5" key="1">
    <citation type="submission" date="2020-07" db="EMBL/GenBank/DDBJ databases">
        <authorList>
            <person name="Sun Q."/>
        </authorList>
    </citation>
    <scope>NUCLEOTIDE SEQUENCE [LARGE SCALE GENOMIC DNA]</scope>
    <source>
        <strain evidence="4 5">CGMCC 1.13654</strain>
    </source>
</reference>
<dbReference type="Gene3D" id="3.40.50.1820">
    <property type="entry name" value="alpha/beta hydrolase"/>
    <property type="match status" value="1"/>
</dbReference>
<accession>A0A838LAA4</accession>
<keyword evidence="1 4" id="KW-0378">Hydrolase</keyword>
<dbReference type="PANTHER" id="PTHR48081:SF6">
    <property type="entry name" value="PEPTIDASE S9 PROLYL OLIGOPEPTIDASE CATALYTIC DOMAIN-CONTAINING PROTEIN"/>
    <property type="match status" value="1"/>
</dbReference>
<dbReference type="InterPro" id="IPR050300">
    <property type="entry name" value="GDXG_lipolytic_enzyme"/>
</dbReference>
<sequence length="329" mass="34660">MIFDRRALLASIAAAASPVTREGKPVSLVPTDQQTKKPASATIKLWPGTAPGSPPPPDLPAPKLQRAPVTGGKEYRLKGIAAPALFVYRPAVPNGVALIVMPGGGFSFLSVENEGSAPATFYTDFGYTVFVLSYRLPGEGWTNRADAPLQDALRAMRVVRSQAKAYGIDPEGVAVLGFSAGGHVAASLATDHATPLYVPVDAADKLSTRPAAVGLMYAVTTMKPFETRSVSRANLLGPDPSAEVVARRSPLSHIGASTPPCFVGCALDDPIVPPFCSIDWLAACQAARVPVEGHFFEKGGHGFGLRLSTDNPGALWPELFRLWLGKHGL</sequence>
<comment type="caution">
    <text evidence="4">The sequence shown here is derived from an EMBL/GenBank/DDBJ whole genome shotgun (WGS) entry which is preliminary data.</text>
</comment>
<dbReference type="RefSeq" id="WP_160363011.1">
    <property type="nucleotide sequence ID" value="NZ_JACEIB010000026.1"/>
</dbReference>
<evidence type="ECO:0000256" key="1">
    <source>
        <dbReference type="ARBA" id="ARBA00022801"/>
    </source>
</evidence>
<dbReference type="InterPro" id="IPR029058">
    <property type="entry name" value="AB_hydrolase_fold"/>
</dbReference>
<proteinExistence type="predicted"/>
<protein>
    <submittedName>
        <fullName evidence="4">Alpha/beta hydrolase</fullName>
    </submittedName>
</protein>
<keyword evidence="5" id="KW-1185">Reference proteome</keyword>
<feature type="region of interest" description="Disordered" evidence="2">
    <location>
        <begin position="19"/>
        <end position="38"/>
    </location>
</feature>
<gene>
    <name evidence="4" type="ORF">HZF05_17205</name>
</gene>
<dbReference type="Proteomes" id="UP000570166">
    <property type="component" value="Unassembled WGS sequence"/>
</dbReference>